<dbReference type="Pfam" id="PF13304">
    <property type="entry name" value="AAA_21"/>
    <property type="match status" value="1"/>
</dbReference>
<organism evidence="2">
    <name type="scientific">Caldilineaceae bacterium SB0664_bin_27</name>
    <dbReference type="NCBI Taxonomy" id="2605260"/>
    <lineage>
        <taxon>Bacteria</taxon>
        <taxon>Bacillati</taxon>
        <taxon>Chloroflexota</taxon>
        <taxon>Caldilineae</taxon>
        <taxon>Caldilineales</taxon>
        <taxon>Caldilineaceae</taxon>
    </lineage>
</organism>
<proteinExistence type="predicted"/>
<accession>A0A6B0YY04</accession>
<dbReference type="Gene3D" id="3.40.50.300">
    <property type="entry name" value="P-loop containing nucleotide triphosphate hydrolases"/>
    <property type="match status" value="1"/>
</dbReference>
<gene>
    <name evidence="2" type="ORF">F4Y42_21395</name>
</gene>
<dbReference type="GO" id="GO:0006302">
    <property type="term" value="P:double-strand break repair"/>
    <property type="evidence" value="ECO:0007669"/>
    <property type="project" value="TreeGrafter"/>
</dbReference>
<reference evidence="2" key="1">
    <citation type="submission" date="2019-09" db="EMBL/GenBank/DDBJ databases">
        <title>Characterisation of the sponge microbiome using genome-centric metagenomics.</title>
        <authorList>
            <person name="Engelberts J.P."/>
            <person name="Robbins S.J."/>
            <person name="De Goeij J.M."/>
            <person name="Aranda M."/>
            <person name="Bell S.C."/>
            <person name="Webster N.S."/>
        </authorList>
    </citation>
    <scope>NUCLEOTIDE SEQUENCE</scope>
    <source>
        <strain evidence="2">SB0664_bin_27</strain>
    </source>
</reference>
<comment type="caution">
    <text evidence="2">The sequence shown here is derived from an EMBL/GenBank/DDBJ whole genome shotgun (WGS) entry which is preliminary data.</text>
</comment>
<dbReference type="InterPro" id="IPR003959">
    <property type="entry name" value="ATPase_AAA_core"/>
</dbReference>
<dbReference type="GO" id="GO:0005524">
    <property type="term" value="F:ATP binding"/>
    <property type="evidence" value="ECO:0007669"/>
    <property type="project" value="InterPro"/>
</dbReference>
<feature type="domain" description="ATPase AAA-type core" evidence="1">
    <location>
        <begin position="28"/>
        <end position="229"/>
    </location>
</feature>
<dbReference type="EMBL" id="VXRG01000183">
    <property type="protein sequence ID" value="MXY96004.1"/>
    <property type="molecule type" value="Genomic_DNA"/>
</dbReference>
<sequence>MTGGRSSPFISTKKSRQEAFLVLHQDGSSGRRDVLASQAERTVLSGARNTEFPHAFAAAEEMRAWRLLHLAPEILRQPSFTRAPEKLGEGGRNLANVLARIKAADPLLLADVSRDLSNHLPEAVRIDVKEDPAAGQMVICAQTEDGRQFSSRALSDGALRALALVTLRNDPEHGGLLCFENPENSVHPSRLKGLTQLLQDLTTDFSSSDEEGAPLRQVICNTHSPVFISHPDILSHVLFAHLAPYADPEGNSQLQTATRMVPVIPDPLQPALPIPEEVQSYTLSEVLSYLQSADLATARSHLGAHLAHDLDSFTSEGETENPD</sequence>
<dbReference type="InterPro" id="IPR027417">
    <property type="entry name" value="P-loop_NTPase"/>
</dbReference>
<protein>
    <submittedName>
        <fullName evidence="2">AAA family ATPase</fullName>
    </submittedName>
</protein>
<name>A0A6B0YY04_9CHLR</name>
<dbReference type="GO" id="GO:0016887">
    <property type="term" value="F:ATP hydrolysis activity"/>
    <property type="evidence" value="ECO:0007669"/>
    <property type="project" value="InterPro"/>
</dbReference>
<evidence type="ECO:0000313" key="2">
    <source>
        <dbReference type="EMBL" id="MXY96004.1"/>
    </source>
</evidence>
<evidence type="ECO:0000259" key="1">
    <source>
        <dbReference type="Pfam" id="PF13304"/>
    </source>
</evidence>
<dbReference type="PANTHER" id="PTHR32182">
    <property type="entry name" value="DNA REPLICATION AND REPAIR PROTEIN RECF"/>
    <property type="match status" value="1"/>
</dbReference>
<dbReference type="GO" id="GO:0000731">
    <property type="term" value="P:DNA synthesis involved in DNA repair"/>
    <property type="evidence" value="ECO:0007669"/>
    <property type="project" value="TreeGrafter"/>
</dbReference>
<dbReference type="AlphaFoldDB" id="A0A6B0YY04"/>
<dbReference type="PANTHER" id="PTHR32182:SF22">
    <property type="entry name" value="ATP-DEPENDENT ENDONUCLEASE, OLD FAMILY-RELATED"/>
    <property type="match status" value="1"/>
</dbReference>